<evidence type="ECO:0008006" key="4">
    <source>
        <dbReference type="Google" id="ProtNLM"/>
    </source>
</evidence>
<reference evidence="2 3" key="1">
    <citation type="submission" date="2024-07" db="EMBL/GenBank/DDBJ databases">
        <authorList>
            <person name="Li M."/>
        </authorList>
    </citation>
    <scope>NUCLEOTIDE SEQUENCE [LARGE SCALE GENOMIC DNA]</scope>
    <source>
        <strain evidence="2 3">25A3E</strain>
    </source>
</reference>
<evidence type="ECO:0000313" key="3">
    <source>
        <dbReference type="Proteomes" id="UP001560296"/>
    </source>
</evidence>
<evidence type="ECO:0000256" key="1">
    <source>
        <dbReference type="SAM" id="SignalP"/>
    </source>
</evidence>
<feature type="chain" id="PRO_5046750730" description="DUF4410 domain-containing protein" evidence="1">
    <location>
        <begin position="22"/>
        <end position="167"/>
    </location>
</feature>
<accession>A0ABV3YSJ1</accession>
<dbReference type="RefSeq" id="WP_369287260.1">
    <property type="nucleotide sequence ID" value="NZ_JBFTEG010000006.1"/>
</dbReference>
<protein>
    <recommendedName>
        <fullName evidence="4">DUF4410 domain-containing protein</fullName>
    </recommendedName>
</protein>
<feature type="signal peptide" evidence="1">
    <location>
        <begin position="1"/>
        <end position="21"/>
    </location>
</feature>
<organism evidence="2 3">
    <name type="scientific">Pseudomonas zhanjiangensis</name>
    <dbReference type="NCBI Taxonomy" id="3239015"/>
    <lineage>
        <taxon>Bacteria</taxon>
        <taxon>Pseudomonadati</taxon>
        <taxon>Pseudomonadota</taxon>
        <taxon>Gammaproteobacteria</taxon>
        <taxon>Pseudomonadales</taxon>
        <taxon>Pseudomonadaceae</taxon>
        <taxon>Pseudomonas</taxon>
    </lineage>
</organism>
<comment type="caution">
    <text evidence="2">The sequence shown here is derived from an EMBL/GenBank/DDBJ whole genome shotgun (WGS) entry which is preliminary data.</text>
</comment>
<evidence type="ECO:0000313" key="2">
    <source>
        <dbReference type="EMBL" id="MEX6502287.1"/>
    </source>
</evidence>
<sequence length="167" mass="17747">MKLTAPLLCTLALSISPFTLAGAAGPLVIDRVQFAENVEFKKAQSECALQQRFATALDKHLRKQGFDPLEVDAAGATPAPRLSVVIESIWAPGGGAWSGPKRVNISGELKNQGEVLGSFVGQRSSTGGVFGGFKGTCGILARDVEALSRDIARWIDKPTRDARLGER</sequence>
<keyword evidence="1" id="KW-0732">Signal</keyword>
<gene>
    <name evidence="2" type="ORF">AB5S05_09460</name>
</gene>
<name>A0ABV3YSJ1_9PSED</name>
<dbReference type="Proteomes" id="UP001560296">
    <property type="component" value="Unassembled WGS sequence"/>
</dbReference>
<dbReference type="EMBL" id="JBFTEG010000006">
    <property type="protein sequence ID" value="MEX6502287.1"/>
    <property type="molecule type" value="Genomic_DNA"/>
</dbReference>
<keyword evidence="3" id="KW-1185">Reference proteome</keyword>
<proteinExistence type="predicted"/>